<organism evidence="1 2">
    <name type="scientific">Kutzneria viridogrisea</name>
    <dbReference type="NCBI Taxonomy" id="47990"/>
    <lineage>
        <taxon>Bacteria</taxon>
        <taxon>Bacillati</taxon>
        <taxon>Actinomycetota</taxon>
        <taxon>Actinomycetes</taxon>
        <taxon>Pseudonocardiales</taxon>
        <taxon>Pseudonocardiaceae</taxon>
        <taxon>Kutzneria</taxon>
    </lineage>
</organism>
<proteinExistence type="predicted"/>
<dbReference type="CDD" id="cd07821">
    <property type="entry name" value="PYR_PYL_RCAR_like"/>
    <property type="match status" value="1"/>
</dbReference>
<dbReference type="Gene3D" id="3.30.530.20">
    <property type="match status" value="1"/>
</dbReference>
<protein>
    <submittedName>
        <fullName evidence="1">Uncharacterized protein YndB with AHSA1/START domain</fullName>
    </submittedName>
</protein>
<evidence type="ECO:0000313" key="1">
    <source>
        <dbReference type="EMBL" id="MBA8923964.1"/>
    </source>
</evidence>
<reference evidence="1 2" key="1">
    <citation type="submission" date="2020-08" db="EMBL/GenBank/DDBJ databases">
        <title>Genomic Encyclopedia of Archaeal and Bacterial Type Strains, Phase II (KMG-II): from individual species to whole genera.</title>
        <authorList>
            <person name="Goeker M."/>
        </authorList>
    </citation>
    <scope>NUCLEOTIDE SEQUENCE [LARGE SCALE GENOMIC DNA]</scope>
    <source>
        <strain evidence="1 2">DSM 43850</strain>
    </source>
</reference>
<sequence>MTEYHTTRKVSVPPDSVWAVLADHEGMPRWTASRSAHLERIGDQDRNGVGAIRALGTPVGRIREEITEFDAPNRLVYRMLSGAPVRDYVGTVRLSPDGAGTLIEWSVSFVPRLPGVQLVIKALIGQLATGLAKESARRG</sequence>
<dbReference type="InterPro" id="IPR019587">
    <property type="entry name" value="Polyketide_cyclase/dehydratase"/>
</dbReference>
<name>A0ABR6BBL8_9PSEU</name>
<keyword evidence="2" id="KW-1185">Reference proteome</keyword>
<accession>A0ABR6BBL8</accession>
<comment type="caution">
    <text evidence="1">The sequence shown here is derived from an EMBL/GenBank/DDBJ whole genome shotgun (WGS) entry which is preliminary data.</text>
</comment>
<dbReference type="PANTHER" id="PTHR39332">
    <property type="entry name" value="BLL4707 PROTEIN"/>
    <property type="match status" value="1"/>
</dbReference>
<dbReference type="EMBL" id="JACJID010000001">
    <property type="protein sequence ID" value="MBA8923964.1"/>
    <property type="molecule type" value="Genomic_DNA"/>
</dbReference>
<evidence type="ECO:0000313" key="2">
    <source>
        <dbReference type="Proteomes" id="UP000517916"/>
    </source>
</evidence>
<dbReference type="Proteomes" id="UP000517916">
    <property type="component" value="Unassembled WGS sequence"/>
</dbReference>
<dbReference type="Pfam" id="PF10604">
    <property type="entry name" value="Polyketide_cyc2"/>
    <property type="match status" value="1"/>
</dbReference>
<dbReference type="SUPFAM" id="SSF55961">
    <property type="entry name" value="Bet v1-like"/>
    <property type="match status" value="1"/>
</dbReference>
<dbReference type="PANTHER" id="PTHR39332:SF7">
    <property type="entry name" value="SRPBCC FAMILY PROTEIN"/>
    <property type="match status" value="1"/>
</dbReference>
<dbReference type="InterPro" id="IPR023393">
    <property type="entry name" value="START-like_dom_sf"/>
</dbReference>
<dbReference type="RefSeq" id="WP_025358461.1">
    <property type="nucleotide sequence ID" value="NZ_BAAABQ010000065.1"/>
</dbReference>
<gene>
    <name evidence="1" type="ORF">BC739_001161</name>
</gene>